<dbReference type="EMBL" id="JACHMB010000001">
    <property type="protein sequence ID" value="MBB5780673.1"/>
    <property type="molecule type" value="Genomic_DNA"/>
</dbReference>
<evidence type="ECO:0000256" key="3">
    <source>
        <dbReference type="ARBA" id="ARBA00023125"/>
    </source>
</evidence>
<dbReference type="GO" id="GO:0000976">
    <property type="term" value="F:transcription cis-regulatory region binding"/>
    <property type="evidence" value="ECO:0007669"/>
    <property type="project" value="TreeGrafter"/>
</dbReference>
<keyword evidence="8" id="KW-1185">Reference proteome</keyword>
<dbReference type="InterPro" id="IPR009057">
    <property type="entry name" value="Homeodomain-like_sf"/>
</dbReference>
<dbReference type="InterPro" id="IPR036271">
    <property type="entry name" value="Tet_transcr_reg_TetR-rel_C_sf"/>
</dbReference>
<evidence type="ECO:0000256" key="4">
    <source>
        <dbReference type="ARBA" id="ARBA00023163"/>
    </source>
</evidence>
<comment type="caution">
    <text evidence="7">The sequence shown here is derived from an EMBL/GenBank/DDBJ whole genome shotgun (WGS) entry which is preliminary data.</text>
</comment>
<dbReference type="PANTHER" id="PTHR30055:SF151">
    <property type="entry name" value="TRANSCRIPTIONAL REGULATORY PROTEIN"/>
    <property type="match status" value="1"/>
</dbReference>
<evidence type="ECO:0000256" key="2">
    <source>
        <dbReference type="ARBA" id="ARBA00023015"/>
    </source>
</evidence>
<dbReference type="PRINTS" id="PR00400">
    <property type="entry name" value="TETREPRESSOR"/>
</dbReference>
<feature type="domain" description="HTH tetR-type" evidence="6">
    <location>
        <begin position="17"/>
        <end position="77"/>
    </location>
</feature>
<keyword evidence="1" id="KW-0678">Repressor</keyword>
<keyword evidence="3 5" id="KW-0238">DNA-binding</keyword>
<evidence type="ECO:0000259" key="6">
    <source>
        <dbReference type="PROSITE" id="PS50977"/>
    </source>
</evidence>
<protein>
    <submittedName>
        <fullName evidence="7">AcrR family transcriptional regulator</fullName>
    </submittedName>
</protein>
<dbReference type="RefSeq" id="WP_185074097.1">
    <property type="nucleotide sequence ID" value="NZ_JACHMB010000001.1"/>
</dbReference>
<dbReference type="InterPro" id="IPR050109">
    <property type="entry name" value="HTH-type_TetR-like_transc_reg"/>
</dbReference>
<dbReference type="PANTHER" id="PTHR30055">
    <property type="entry name" value="HTH-TYPE TRANSCRIPTIONAL REGULATOR RUTR"/>
    <property type="match status" value="1"/>
</dbReference>
<dbReference type="Pfam" id="PF02909">
    <property type="entry name" value="TetR_C_1"/>
    <property type="match status" value="1"/>
</dbReference>
<name>A0A7W9LEG6_9ACTN</name>
<reference evidence="7 8" key="1">
    <citation type="submission" date="2020-08" db="EMBL/GenBank/DDBJ databases">
        <title>Sequencing the genomes of 1000 actinobacteria strains.</title>
        <authorList>
            <person name="Klenk H.-P."/>
        </authorList>
    </citation>
    <scope>NUCLEOTIDE SEQUENCE [LARGE SCALE GENOMIC DNA]</scope>
    <source>
        <strain evidence="7 8">DSM 45507</strain>
    </source>
</reference>
<dbReference type="Pfam" id="PF00440">
    <property type="entry name" value="TetR_N"/>
    <property type="match status" value="1"/>
</dbReference>
<feature type="DNA-binding region" description="H-T-H motif" evidence="5">
    <location>
        <begin position="40"/>
        <end position="59"/>
    </location>
</feature>
<accession>A0A7W9LEG6</accession>
<organism evidence="7 8">
    <name type="scientific">Nonomuraea jabiensis</name>
    <dbReference type="NCBI Taxonomy" id="882448"/>
    <lineage>
        <taxon>Bacteria</taxon>
        <taxon>Bacillati</taxon>
        <taxon>Actinomycetota</taxon>
        <taxon>Actinomycetes</taxon>
        <taxon>Streptosporangiales</taxon>
        <taxon>Streptosporangiaceae</taxon>
        <taxon>Nonomuraea</taxon>
    </lineage>
</organism>
<dbReference type="GO" id="GO:0045892">
    <property type="term" value="P:negative regulation of DNA-templated transcription"/>
    <property type="evidence" value="ECO:0007669"/>
    <property type="project" value="InterPro"/>
</dbReference>
<dbReference type="GO" id="GO:0003700">
    <property type="term" value="F:DNA-binding transcription factor activity"/>
    <property type="evidence" value="ECO:0007669"/>
    <property type="project" value="TreeGrafter"/>
</dbReference>
<keyword evidence="4" id="KW-0804">Transcription</keyword>
<sequence length="221" mass="24122">MGSSADQQPPRRRAWGSLSQAQIVSVALEIARTEGMEALTVRRLAADLGASRMALYRHIADKDALVDLVMNAIAEQDLVPPGIDEGPWPHRLRLLAASMRRQLAAYPGMVDVLMTRANHGPGALHLVEAILAILADAGLDERQAARHYLVFIDLVLGRLHRELHGDPVSAHRTASLLALAEQAEDHPRLRAAEPHLRAVSSEEVFEAELDMLIEAIRTAAS</sequence>
<dbReference type="InterPro" id="IPR001647">
    <property type="entry name" value="HTH_TetR"/>
</dbReference>
<evidence type="ECO:0000256" key="1">
    <source>
        <dbReference type="ARBA" id="ARBA00022491"/>
    </source>
</evidence>
<proteinExistence type="predicted"/>
<dbReference type="SUPFAM" id="SSF46689">
    <property type="entry name" value="Homeodomain-like"/>
    <property type="match status" value="1"/>
</dbReference>
<dbReference type="Proteomes" id="UP000579153">
    <property type="component" value="Unassembled WGS sequence"/>
</dbReference>
<dbReference type="PROSITE" id="PS50977">
    <property type="entry name" value="HTH_TETR_2"/>
    <property type="match status" value="1"/>
</dbReference>
<dbReference type="Gene3D" id="1.10.357.10">
    <property type="entry name" value="Tetracycline Repressor, domain 2"/>
    <property type="match status" value="1"/>
</dbReference>
<dbReference type="GO" id="GO:0046677">
    <property type="term" value="P:response to antibiotic"/>
    <property type="evidence" value="ECO:0007669"/>
    <property type="project" value="InterPro"/>
</dbReference>
<evidence type="ECO:0000256" key="5">
    <source>
        <dbReference type="PROSITE-ProRule" id="PRU00335"/>
    </source>
</evidence>
<dbReference type="SUPFAM" id="SSF48498">
    <property type="entry name" value="Tetracyclin repressor-like, C-terminal domain"/>
    <property type="match status" value="1"/>
</dbReference>
<dbReference type="InterPro" id="IPR003012">
    <property type="entry name" value="Tet_transcr_reg_TetR"/>
</dbReference>
<dbReference type="AlphaFoldDB" id="A0A7W9LEG6"/>
<gene>
    <name evidence="7" type="ORF">HD596_007429</name>
</gene>
<keyword evidence="2" id="KW-0805">Transcription regulation</keyword>
<evidence type="ECO:0000313" key="8">
    <source>
        <dbReference type="Proteomes" id="UP000579153"/>
    </source>
</evidence>
<evidence type="ECO:0000313" key="7">
    <source>
        <dbReference type="EMBL" id="MBB5780673.1"/>
    </source>
</evidence>
<dbReference type="InterPro" id="IPR004111">
    <property type="entry name" value="Repressor_TetR_C"/>
</dbReference>